<dbReference type="PANTHER" id="PTHR47977">
    <property type="entry name" value="RAS-RELATED PROTEIN RAB"/>
    <property type="match status" value="1"/>
</dbReference>
<dbReference type="OrthoDB" id="28034at2759"/>
<dbReference type="SMART" id="SM00174">
    <property type="entry name" value="RHO"/>
    <property type="match status" value="1"/>
</dbReference>
<dbReference type="KEGG" id="cvn:111122325"/>
<dbReference type="PRINTS" id="PR00449">
    <property type="entry name" value="RASTRNSFRMNG"/>
</dbReference>
<dbReference type="SUPFAM" id="SSF52540">
    <property type="entry name" value="P-loop containing nucleoside triphosphate hydrolases"/>
    <property type="match status" value="1"/>
</dbReference>
<dbReference type="InterPro" id="IPR001806">
    <property type="entry name" value="Small_GTPase"/>
</dbReference>
<dbReference type="InterPro" id="IPR027417">
    <property type="entry name" value="P-loop_NTPase"/>
</dbReference>
<dbReference type="GeneID" id="111122325"/>
<dbReference type="SMART" id="SM00173">
    <property type="entry name" value="RAS"/>
    <property type="match status" value="1"/>
</dbReference>
<dbReference type="InterPro" id="IPR005225">
    <property type="entry name" value="Small_GTP-bd"/>
</dbReference>
<dbReference type="GO" id="GO:0003924">
    <property type="term" value="F:GTPase activity"/>
    <property type="evidence" value="ECO:0007669"/>
    <property type="project" value="InterPro"/>
</dbReference>
<organism evidence="3 4">
    <name type="scientific">Crassostrea virginica</name>
    <name type="common">Eastern oyster</name>
    <dbReference type="NCBI Taxonomy" id="6565"/>
    <lineage>
        <taxon>Eukaryota</taxon>
        <taxon>Metazoa</taxon>
        <taxon>Spiralia</taxon>
        <taxon>Lophotrochozoa</taxon>
        <taxon>Mollusca</taxon>
        <taxon>Bivalvia</taxon>
        <taxon>Autobranchia</taxon>
        <taxon>Pteriomorphia</taxon>
        <taxon>Ostreida</taxon>
        <taxon>Ostreoidea</taxon>
        <taxon>Ostreidae</taxon>
        <taxon>Crassostrea</taxon>
    </lineage>
</organism>
<dbReference type="PROSITE" id="PS51419">
    <property type="entry name" value="RAB"/>
    <property type="match status" value="1"/>
</dbReference>
<dbReference type="RefSeq" id="XP_022319744.1">
    <property type="nucleotide sequence ID" value="XM_022464036.1"/>
</dbReference>
<dbReference type="CDD" id="cd00154">
    <property type="entry name" value="Rab"/>
    <property type="match status" value="1"/>
</dbReference>
<gene>
    <name evidence="4" type="primary">LOC111122325</name>
</gene>
<evidence type="ECO:0000313" key="3">
    <source>
        <dbReference type="Proteomes" id="UP000694844"/>
    </source>
</evidence>
<dbReference type="AlphaFoldDB" id="A0A8B8CWY1"/>
<reference evidence="4" key="1">
    <citation type="submission" date="2025-08" db="UniProtKB">
        <authorList>
            <consortium name="RefSeq"/>
        </authorList>
    </citation>
    <scope>IDENTIFICATION</scope>
    <source>
        <tissue evidence="4">Whole sample</tissue>
    </source>
</reference>
<dbReference type="FunFam" id="3.40.50.300:FF:001329">
    <property type="entry name" value="Small GTP-binding protein, putative"/>
    <property type="match status" value="1"/>
</dbReference>
<evidence type="ECO:0000313" key="4">
    <source>
        <dbReference type="RefSeq" id="XP_022319744.1"/>
    </source>
</evidence>
<keyword evidence="3" id="KW-1185">Reference proteome</keyword>
<evidence type="ECO:0000256" key="1">
    <source>
        <dbReference type="ARBA" id="ARBA00022741"/>
    </source>
</evidence>
<proteinExistence type="predicted"/>
<name>A0A8B8CWY1_CRAVI</name>
<evidence type="ECO:0000256" key="2">
    <source>
        <dbReference type="ARBA" id="ARBA00023134"/>
    </source>
</evidence>
<dbReference type="GO" id="GO:0005525">
    <property type="term" value="F:GTP binding"/>
    <property type="evidence" value="ECO:0007669"/>
    <property type="project" value="UniProtKB-KW"/>
</dbReference>
<dbReference type="Proteomes" id="UP000694844">
    <property type="component" value="Chromosome 2"/>
</dbReference>
<dbReference type="NCBIfam" id="TIGR00231">
    <property type="entry name" value="small_GTP"/>
    <property type="match status" value="1"/>
</dbReference>
<accession>A0A8B8CWY1</accession>
<dbReference type="PROSITE" id="PS51421">
    <property type="entry name" value="RAS"/>
    <property type="match status" value="1"/>
</dbReference>
<dbReference type="Pfam" id="PF00071">
    <property type="entry name" value="Ras"/>
    <property type="match status" value="1"/>
</dbReference>
<keyword evidence="1" id="KW-0547">Nucleotide-binding</keyword>
<dbReference type="InterPro" id="IPR050227">
    <property type="entry name" value="Rab"/>
</dbReference>
<dbReference type="Gene3D" id="3.40.50.300">
    <property type="entry name" value="P-loop containing nucleotide triphosphate hydrolases"/>
    <property type="match status" value="1"/>
</dbReference>
<keyword evidence="2" id="KW-0342">GTP-binding</keyword>
<sequence length="193" mass="21780">MFKVVLLGEAGVGKSSIFLRLKDNIFGDSLQPTVGIESCSKVMKIDSQNITFSIWDTAGAERFKTITRNYYRNTHAVLLVYSWDDPSSLHYLSQWAEDCTLHAPKALKFLVGNKTDLERLIPAESIDNFSAAFECEYTYLVSAKTGAGIDESFQRIGERLMDVFNTPLIVESQYEQSIEITHFHSSKSGCCRR</sequence>
<dbReference type="SMART" id="SM00175">
    <property type="entry name" value="RAB"/>
    <property type="match status" value="1"/>
</dbReference>
<protein>
    <submittedName>
        <fullName evidence="4">Ras-related protein Rab-35-like</fullName>
    </submittedName>
</protein>